<organism evidence="1 2">
    <name type="scientific">Nyssa sinensis</name>
    <dbReference type="NCBI Taxonomy" id="561372"/>
    <lineage>
        <taxon>Eukaryota</taxon>
        <taxon>Viridiplantae</taxon>
        <taxon>Streptophyta</taxon>
        <taxon>Embryophyta</taxon>
        <taxon>Tracheophyta</taxon>
        <taxon>Spermatophyta</taxon>
        <taxon>Magnoliopsida</taxon>
        <taxon>eudicotyledons</taxon>
        <taxon>Gunneridae</taxon>
        <taxon>Pentapetalae</taxon>
        <taxon>asterids</taxon>
        <taxon>Cornales</taxon>
        <taxon>Nyssaceae</taxon>
        <taxon>Nyssa</taxon>
    </lineage>
</organism>
<dbReference type="PANTHER" id="PTHR15503:SF22">
    <property type="entry name" value="TRANSPOSON TY3-I GAG POLYPROTEIN"/>
    <property type="match status" value="1"/>
</dbReference>
<dbReference type="InterPro" id="IPR032567">
    <property type="entry name" value="RTL1-rel"/>
</dbReference>
<evidence type="ECO:0000313" key="2">
    <source>
        <dbReference type="Proteomes" id="UP000325577"/>
    </source>
</evidence>
<dbReference type="EMBL" id="CM018037">
    <property type="protein sequence ID" value="KAA8538949.1"/>
    <property type="molecule type" value="Genomic_DNA"/>
</dbReference>
<dbReference type="Proteomes" id="UP000325577">
    <property type="component" value="Linkage Group LG14"/>
</dbReference>
<dbReference type="PANTHER" id="PTHR15503">
    <property type="entry name" value="LDOC1 RELATED"/>
    <property type="match status" value="1"/>
</dbReference>
<protein>
    <recommendedName>
        <fullName evidence="3">Retrotransposon gag domain-containing protein</fullName>
    </recommendedName>
</protein>
<evidence type="ECO:0008006" key="3">
    <source>
        <dbReference type="Google" id="ProtNLM"/>
    </source>
</evidence>
<reference evidence="1 2" key="1">
    <citation type="submission" date="2019-09" db="EMBL/GenBank/DDBJ databases">
        <title>A chromosome-level genome assembly of the Chinese tupelo Nyssa sinensis.</title>
        <authorList>
            <person name="Yang X."/>
            <person name="Kang M."/>
            <person name="Yang Y."/>
            <person name="Xiong H."/>
            <person name="Wang M."/>
            <person name="Zhang Z."/>
            <person name="Wang Z."/>
            <person name="Wu H."/>
            <person name="Ma T."/>
            <person name="Liu J."/>
            <person name="Xi Z."/>
        </authorList>
    </citation>
    <scope>NUCLEOTIDE SEQUENCE [LARGE SCALE GENOMIC DNA]</scope>
    <source>
        <strain evidence="1">J267</strain>
        <tissue evidence="1">Leaf</tissue>
    </source>
</reference>
<gene>
    <name evidence="1" type="ORF">F0562_025641</name>
</gene>
<evidence type="ECO:0000313" key="1">
    <source>
        <dbReference type="EMBL" id="KAA8538949.1"/>
    </source>
</evidence>
<proteinExistence type="predicted"/>
<dbReference type="CDD" id="cd00303">
    <property type="entry name" value="retropepsin_like"/>
    <property type="match status" value="1"/>
</dbReference>
<sequence>MTRFGPTEYKCFDEALSQVKKIGTLRDYQREFERLANRVVGWPQSTLIGTFLGGLQDKIADEVCMAKPLTLREAIRVARMKDDQLMRRRRQGRTEAAFIGKQPVIVLVDSSSSHNFISDKVARHLHLPVTSTKKFNVKIADG</sequence>
<dbReference type="Gene3D" id="2.40.70.10">
    <property type="entry name" value="Acid Proteases"/>
    <property type="match status" value="1"/>
</dbReference>
<dbReference type="InterPro" id="IPR021109">
    <property type="entry name" value="Peptidase_aspartic_dom_sf"/>
</dbReference>
<dbReference type="OrthoDB" id="1934862at2759"/>
<dbReference type="AlphaFoldDB" id="A0A5J5B8D1"/>
<name>A0A5J5B8D1_9ASTE</name>
<accession>A0A5J5B8D1</accession>
<keyword evidence="2" id="KW-1185">Reference proteome</keyword>